<name>A0ABR0VD88_REHGL</name>
<evidence type="ECO:0008006" key="4">
    <source>
        <dbReference type="Google" id="ProtNLM"/>
    </source>
</evidence>
<sequence length="193" mass="21468">MEHLLVKMIFLVFIVSVFLETPAIATGEGEPVAEIWNRDELVKWGGYGEEKLSTVVISGKLLCHVGPDDDKLSRHPYPISGATVAVLCGTSGRKKRSWAKGSTDSYGEFLIDLPSHLHAIPNLEKICLVKVFHLPKSSPCRQAFTGKQKPIKLTSIREGVRIYTTHSIHLMPKSSEEHMRQGDKTEHTISVLL</sequence>
<dbReference type="Pfam" id="PF01190">
    <property type="entry name" value="Pollen_Ole_e_1"/>
    <property type="match status" value="1"/>
</dbReference>
<gene>
    <name evidence="2" type="ORF">DH2020_033188</name>
</gene>
<feature type="chain" id="PRO_5046183966" description="Pollen Ole e 1 allergen and extensin family protein" evidence="1">
    <location>
        <begin position="26"/>
        <end position="193"/>
    </location>
</feature>
<evidence type="ECO:0000313" key="3">
    <source>
        <dbReference type="Proteomes" id="UP001318860"/>
    </source>
</evidence>
<evidence type="ECO:0000256" key="1">
    <source>
        <dbReference type="SAM" id="SignalP"/>
    </source>
</evidence>
<dbReference type="PANTHER" id="PTHR47273">
    <property type="entry name" value="EXPRESSED PROTEIN"/>
    <property type="match status" value="1"/>
</dbReference>
<accession>A0ABR0VD88</accession>
<dbReference type="PANTHER" id="PTHR47273:SF6">
    <property type="entry name" value="POLLEN OLE E 1 ALLERGEN AND EXTENSIN FAMILY PROTEIN"/>
    <property type="match status" value="1"/>
</dbReference>
<dbReference type="Proteomes" id="UP001318860">
    <property type="component" value="Unassembled WGS sequence"/>
</dbReference>
<proteinExistence type="predicted"/>
<organism evidence="2 3">
    <name type="scientific">Rehmannia glutinosa</name>
    <name type="common">Chinese foxglove</name>
    <dbReference type="NCBI Taxonomy" id="99300"/>
    <lineage>
        <taxon>Eukaryota</taxon>
        <taxon>Viridiplantae</taxon>
        <taxon>Streptophyta</taxon>
        <taxon>Embryophyta</taxon>
        <taxon>Tracheophyta</taxon>
        <taxon>Spermatophyta</taxon>
        <taxon>Magnoliopsida</taxon>
        <taxon>eudicotyledons</taxon>
        <taxon>Gunneridae</taxon>
        <taxon>Pentapetalae</taxon>
        <taxon>asterids</taxon>
        <taxon>lamiids</taxon>
        <taxon>Lamiales</taxon>
        <taxon>Orobanchaceae</taxon>
        <taxon>Rehmannieae</taxon>
        <taxon>Rehmannia</taxon>
    </lineage>
</organism>
<keyword evidence="3" id="KW-1185">Reference proteome</keyword>
<evidence type="ECO:0000313" key="2">
    <source>
        <dbReference type="EMBL" id="KAK6133149.1"/>
    </source>
</evidence>
<protein>
    <recommendedName>
        <fullName evidence="4">Pollen Ole e 1 allergen and extensin family protein</fullName>
    </recommendedName>
</protein>
<reference evidence="2 3" key="1">
    <citation type="journal article" date="2021" name="Comput. Struct. Biotechnol. J.">
        <title>De novo genome assembly of the potent medicinal plant Rehmannia glutinosa using nanopore technology.</title>
        <authorList>
            <person name="Ma L."/>
            <person name="Dong C."/>
            <person name="Song C."/>
            <person name="Wang X."/>
            <person name="Zheng X."/>
            <person name="Niu Y."/>
            <person name="Chen S."/>
            <person name="Feng W."/>
        </authorList>
    </citation>
    <scope>NUCLEOTIDE SEQUENCE [LARGE SCALE GENOMIC DNA]</scope>
    <source>
        <strain evidence="2">DH-2019</strain>
    </source>
</reference>
<dbReference type="EMBL" id="JABTTQ020001229">
    <property type="protein sequence ID" value="KAK6133149.1"/>
    <property type="molecule type" value="Genomic_DNA"/>
</dbReference>
<comment type="caution">
    <text evidence="2">The sequence shown here is derived from an EMBL/GenBank/DDBJ whole genome shotgun (WGS) entry which is preliminary data.</text>
</comment>
<keyword evidence="1" id="KW-0732">Signal</keyword>
<feature type="signal peptide" evidence="1">
    <location>
        <begin position="1"/>
        <end position="25"/>
    </location>
</feature>